<sequence length="69" mass="7555">MGNPFKKITNNAETSKSALHDRGKSTSTSVSTIQCNSCGAPRPKNSNLAKCDYCRLPFMENVENFKADV</sequence>
<dbReference type="Proteomes" id="UP000269412">
    <property type="component" value="Unassembled WGS sequence"/>
</dbReference>
<dbReference type="Pfam" id="PF05710">
    <property type="entry name" value="Coiled"/>
    <property type="match status" value="1"/>
</dbReference>
<evidence type="ECO:0000313" key="2">
    <source>
        <dbReference type="EMBL" id="RKR13513.1"/>
    </source>
</evidence>
<accession>A0A495EAG3</accession>
<dbReference type="OrthoDB" id="1149873at2"/>
<name>A0A495EAG3_9FLAO</name>
<keyword evidence="3" id="KW-1185">Reference proteome</keyword>
<protein>
    <submittedName>
        <fullName evidence="2">Coiled coil protein</fullName>
    </submittedName>
</protein>
<dbReference type="RefSeq" id="WP_121067811.1">
    <property type="nucleotide sequence ID" value="NZ_RBIQ01000008.1"/>
</dbReference>
<evidence type="ECO:0000313" key="3">
    <source>
        <dbReference type="Proteomes" id="UP000269412"/>
    </source>
</evidence>
<organism evidence="2 3">
    <name type="scientific">Maribacter vaceletii</name>
    <dbReference type="NCBI Taxonomy" id="1206816"/>
    <lineage>
        <taxon>Bacteria</taxon>
        <taxon>Pseudomonadati</taxon>
        <taxon>Bacteroidota</taxon>
        <taxon>Flavobacteriia</taxon>
        <taxon>Flavobacteriales</taxon>
        <taxon>Flavobacteriaceae</taxon>
        <taxon>Maribacter</taxon>
    </lineage>
</organism>
<comment type="caution">
    <text evidence="2">The sequence shown here is derived from an EMBL/GenBank/DDBJ whole genome shotgun (WGS) entry which is preliminary data.</text>
</comment>
<dbReference type="AlphaFoldDB" id="A0A495EAG3"/>
<feature type="region of interest" description="Disordered" evidence="1">
    <location>
        <begin position="1"/>
        <end position="38"/>
    </location>
</feature>
<gene>
    <name evidence="2" type="ORF">CLV91_2235</name>
</gene>
<feature type="compositionally biased region" description="Polar residues" evidence="1">
    <location>
        <begin position="25"/>
        <end position="37"/>
    </location>
</feature>
<reference evidence="2 3" key="1">
    <citation type="submission" date="2018-10" db="EMBL/GenBank/DDBJ databases">
        <title>Genomic Encyclopedia of Archaeal and Bacterial Type Strains, Phase II (KMG-II): from individual species to whole genera.</title>
        <authorList>
            <person name="Goeker M."/>
        </authorList>
    </citation>
    <scope>NUCLEOTIDE SEQUENCE [LARGE SCALE GENOMIC DNA]</scope>
    <source>
        <strain evidence="2 3">DSM 25230</strain>
    </source>
</reference>
<feature type="compositionally biased region" description="Polar residues" evidence="1">
    <location>
        <begin position="8"/>
        <end position="17"/>
    </location>
</feature>
<dbReference type="InterPro" id="IPR008455">
    <property type="entry name" value="HssA/B-related"/>
</dbReference>
<proteinExistence type="predicted"/>
<dbReference type="EMBL" id="RBIQ01000008">
    <property type="protein sequence ID" value="RKR13513.1"/>
    <property type="molecule type" value="Genomic_DNA"/>
</dbReference>
<evidence type="ECO:0000256" key="1">
    <source>
        <dbReference type="SAM" id="MobiDB-lite"/>
    </source>
</evidence>